<organism evidence="3 4">
    <name type="scientific">Thalassococcus lentus</name>
    <dbReference type="NCBI Taxonomy" id="1210524"/>
    <lineage>
        <taxon>Bacteria</taxon>
        <taxon>Pseudomonadati</taxon>
        <taxon>Pseudomonadota</taxon>
        <taxon>Alphaproteobacteria</taxon>
        <taxon>Rhodobacterales</taxon>
        <taxon>Roseobacteraceae</taxon>
        <taxon>Thalassococcus</taxon>
    </lineage>
</organism>
<evidence type="ECO:0000259" key="2">
    <source>
        <dbReference type="PROSITE" id="PS50057"/>
    </source>
</evidence>
<evidence type="ECO:0000256" key="1">
    <source>
        <dbReference type="SAM" id="Phobius"/>
    </source>
</evidence>
<accession>A0ABT4XX48</accession>
<feature type="transmembrane region" description="Helical" evidence="1">
    <location>
        <begin position="12"/>
        <end position="31"/>
    </location>
</feature>
<comment type="caution">
    <text evidence="3">The sequence shown here is derived from an EMBL/GenBank/DDBJ whole genome shotgun (WGS) entry which is preliminary data.</text>
</comment>
<dbReference type="PROSITE" id="PS50057">
    <property type="entry name" value="FERM_3"/>
    <property type="match status" value="1"/>
</dbReference>
<proteinExistence type="predicted"/>
<gene>
    <name evidence="3" type="ORF">PFY00_17575</name>
</gene>
<dbReference type="RefSeq" id="WP_271433906.1">
    <property type="nucleotide sequence ID" value="NZ_JAQIOY010000010.1"/>
</dbReference>
<feature type="transmembrane region" description="Helical" evidence="1">
    <location>
        <begin position="37"/>
        <end position="54"/>
    </location>
</feature>
<evidence type="ECO:0000313" key="3">
    <source>
        <dbReference type="EMBL" id="MDA7426548.1"/>
    </source>
</evidence>
<dbReference type="EMBL" id="JAQIOY010000010">
    <property type="protein sequence ID" value="MDA7426548.1"/>
    <property type="molecule type" value="Genomic_DNA"/>
</dbReference>
<protein>
    <recommendedName>
        <fullName evidence="2">FERM domain-containing protein</fullName>
    </recommendedName>
</protein>
<evidence type="ECO:0000313" key="4">
    <source>
        <dbReference type="Proteomes" id="UP001210720"/>
    </source>
</evidence>
<dbReference type="Proteomes" id="UP001210720">
    <property type="component" value="Unassembled WGS sequence"/>
</dbReference>
<keyword evidence="4" id="KW-1185">Reference proteome</keyword>
<sequence>MIYRYERPSRSRSAALVLGLVWAGLFAMWWWLNAAPWIIAALLLFTLPAAYDFARGREAWFELDSDEIRWRSGRQNAKVATKRIRHIRLETRLDLTVRARLVLDDGKRIPVPQDATPSRDLLETECAARGIETQRHHFSLM</sequence>
<name>A0ABT4XX48_9RHOB</name>
<dbReference type="InterPro" id="IPR000299">
    <property type="entry name" value="FERM_domain"/>
</dbReference>
<feature type="domain" description="FERM" evidence="2">
    <location>
        <begin position="95"/>
        <end position="141"/>
    </location>
</feature>
<reference evidence="3 4" key="1">
    <citation type="submission" date="2023-01" db="EMBL/GenBank/DDBJ databases">
        <title>Thalassococcus onchidii sp. nov., isolated from a marine invertebrate from the South China Sea.</title>
        <authorList>
            <person name="Xu S."/>
            <person name="Liu Z."/>
            <person name="Xu Y."/>
        </authorList>
    </citation>
    <scope>NUCLEOTIDE SEQUENCE [LARGE SCALE GENOMIC DNA]</scope>
    <source>
        <strain evidence="3 4">KCTC 32084</strain>
    </source>
</reference>
<keyword evidence="1" id="KW-0812">Transmembrane</keyword>
<keyword evidence="1" id="KW-1133">Transmembrane helix</keyword>
<keyword evidence="1" id="KW-0472">Membrane</keyword>